<dbReference type="EMBL" id="CP011541">
    <property type="protein sequence ID" value="AKK02850.1"/>
    <property type="molecule type" value="Genomic_DNA"/>
</dbReference>
<dbReference type="AlphaFoldDB" id="A0A0G3GQL5"/>
<proteinExistence type="predicted"/>
<protein>
    <submittedName>
        <fullName evidence="1">Uncharacterized protein</fullName>
    </submittedName>
</protein>
<dbReference type="Proteomes" id="UP000035368">
    <property type="component" value="Chromosome"/>
</dbReference>
<keyword evidence="2" id="KW-1185">Reference proteome</keyword>
<evidence type="ECO:0000313" key="1">
    <source>
        <dbReference type="EMBL" id="AKK02850.1"/>
    </source>
</evidence>
<evidence type="ECO:0000313" key="2">
    <source>
        <dbReference type="Proteomes" id="UP000035368"/>
    </source>
</evidence>
<reference evidence="1 2" key="1">
    <citation type="submission" date="2015-05" db="EMBL/GenBank/DDBJ databases">
        <title>Complete genome sequence of Corynebacterium epidermidicanis DSM 45586, isolated from the skin of a dog suffering from pruritus.</title>
        <authorList>
            <person name="Ruckert C."/>
            <person name="Albersmeier A."/>
            <person name="Winkler A."/>
            <person name="Tauch A."/>
        </authorList>
    </citation>
    <scope>NUCLEOTIDE SEQUENCE [LARGE SCALE GENOMIC DNA]</scope>
    <source>
        <strain evidence="1 2">DSM 45586</strain>
    </source>
</reference>
<dbReference type="KEGG" id="cei:CEPID_04900"/>
<sequence>MPLSESIWLSVFVGDDIPLADVHLVLTQAPKLCFAKLVFSGLVEVVTTMEPSEILTSFRIGRKFTSGKILR</sequence>
<gene>
    <name evidence="1" type="ORF">CEPID_04900</name>
</gene>
<organism evidence="1 2">
    <name type="scientific">Corynebacterium epidermidicanis</name>
    <dbReference type="NCBI Taxonomy" id="1050174"/>
    <lineage>
        <taxon>Bacteria</taxon>
        <taxon>Bacillati</taxon>
        <taxon>Actinomycetota</taxon>
        <taxon>Actinomycetes</taxon>
        <taxon>Mycobacteriales</taxon>
        <taxon>Corynebacteriaceae</taxon>
        <taxon>Corynebacterium</taxon>
    </lineage>
</organism>
<accession>A0A0G3GQL5</accession>
<dbReference type="PATRIC" id="fig|1050174.4.peg.993"/>
<name>A0A0G3GQL5_9CORY</name>